<comment type="similarity">
    <text evidence="12">Belongs to the UbiA prenyltransferase family. DGGGP synthase subfamily.</text>
</comment>
<sequence length="283" mass="31421">MNPYVEIIRPGNVIMAIIAVILVAILAKSVDIPIILAMLAVFFAMSAGNVINDYFDYKIDLINKPQRPIPSGRISLDNAKNYAYLLFILAAIVGFLISCLVDTWIPCTIVIFSDIILYLYAYKLKSTPLIGNLTVGFMTGLCFIFAGYTFNEGLIIYESYLLAFFALIMTTAREITKDIEDMEGDMAEGAKTFPILYGPKISAIIAIILIIIDCALCPLLYIYHIFNINYLIVVSIAVLIFLYGAVLLRNQDSKTANKVSKYLKTGMLIAFIAFAIGTFTITF</sequence>
<comment type="catalytic activity">
    <reaction evidence="12">
        <text>sn-3-O-(geranylgeranyl)glycerol 1-phosphate + (2E,6E,10E)-geranylgeranyl diphosphate = 2,3-bis-O-(geranylgeranyl)-sn-glycerol 1-phosphate + diphosphate</text>
        <dbReference type="Rhea" id="RHEA:18109"/>
        <dbReference type="ChEBI" id="CHEBI:33019"/>
        <dbReference type="ChEBI" id="CHEBI:57677"/>
        <dbReference type="ChEBI" id="CHEBI:58756"/>
        <dbReference type="ChEBI" id="CHEBI:58837"/>
        <dbReference type="EC" id="2.5.1.42"/>
    </reaction>
</comment>
<keyword evidence="7 12" id="KW-1133">Transmembrane helix</keyword>
<keyword evidence="4 12" id="KW-0808">Transferase</keyword>
<evidence type="ECO:0000256" key="9">
    <source>
        <dbReference type="ARBA" id="ARBA00023136"/>
    </source>
</evidence>
<evidence type="ECO:0000313" key="13">
    <source>
        <dbReference type="EMBL" id="ATZ60151.1"/>
    </source>
</evidence>
<comment type="cofactor">
    <cofactor evidence="12">
        <name>Mg(2+)</name>
        <dbReference type="ChEBI" id="CHEBI:18420"/>
    </cofactor>
</comment>
<feature type="transmembrane region" description="Helical" evidence="12">
    <location>
        <begin position="7"/>
        <end position="26"/>
    </location>
</feature>
<keyword evidence="8 12" id="KW-0443">Lipid metabolism</keyword>
<feature type="transmembrane region" description="Helical" evidence="12">
    <location>
        <begin position="262"/>
        <end position="281"/>
    </location>
</feature>
<dbReference type="PANTHER" id="PTHR42723">
    <property type="entry name" value="CHLOROPHYLL SYNTHASE"/>
    <property type="match status" value="1"/>
</dbReference>
<keyword evidence="3 12" id="KW-0444">Lipid biosynthesis</keyword>
<protein>
    <recommendedName>
        <fullName evidence="12">Digeranylgeranylglyceryl phosphate synthase</fullName>
        <shortName evidence="12">DGGGP synthase</shortName>
        <shortName evidence="12">DGGGPS</shortName>
        <ecNumber evidence="12">2.5.1.42</ecNumber>
    </recommendedName>
    <alternativeName>
        <fullName evidence="12">(S)-2,3-di-O-geranylgeranylglyceryl phosphate synthase</fullName>
    </alternativeName>
    <alternativeName>
        <fullName evidence="12">Geranylgeranylglycerol-phosphate geranylgeranyltransferase</fullName>
    </alternativeName>
</protein>
<comment type="subcellular location">
    <subcellularLocation>
        <location evidence="1 12">Cell membrane</location>
        <topology evidence="1 12">Multi-pass membrane protein</topology>
    </subcellularLocation>
</comment>
<evidence type="ECO:0000256" key="6">
    <source>
        <dbReference type="ARBA" id="ARBA00022842"/>
    </source>
</evidence>
<keyword evidence="6 12" id="KW-0460">Magnesium</keyword>
<keyword evidence="10 12" id="KW-0594">Phospholipid biosynthesis</keyword>
<dbReference type="AlphaFoldDB" id="A0A2H4U7Q1"/>
<dbReference type="HAMAP" id="MF_01286">
    <property type="entry name" value="DGGGP_synth"/>
    <property type="match status" value="1"/>
</dbReference>
<dbReference type="Proteomes" id="UP000232133">
    <property type="component" value="Chromosome"/>
</dbReference>
<dbReference type="PANTHER" id="PTHR42723:SF1">
    <property type="entry name" value="CHLOROPHYLL SYNTHASE, CHLOROPLASTIC"/>
    <property type="match status" value="1"/>
</dbReference>
<feature type="transmembrane region" description="Helical" evidence="12">
    <location>
        <begin position="129"/>
        <end position="148"/>
    </location>
</feature>
<evidence type="ECO:0000313" key="14">
    <source>
        <dbReference type="Proteomes" id="UP000232133"/>
    </source>
</evidence>
<keyword evidence="2 12" id="KW-1003">Cell membrane</keyword>
<dbReference type="NCBIfam" id="NF009523">
    <property type="entry name" value="PRK12884.1"/>
    <property type="match status" value="1"/>
</dbReference>
<proteinExistence type="inferred from homology"/>
<accession>A0A2H4U7Q1</accession>
<dbReference type="RefSeq" id="WP_100815656.1">
    <property type="nucleotide sequence ID" value="NZ_CP017803.1"/>
</dbReference>
<dbReference type="EMBL" id="CP017803">
    <property type="protein sequence ID" value="ATZ60151.1"/>
    <property type="molecule type" value="Genomic_DNA"/>
</dbReference>
<dbReference type="EC" id="2.5.1.42" evidence="12"/>
<feature type="transmembrane region" description="Helical" evidence="12">
    <location>
        <begin position="154"/>
        <end position="172"/>
    </location>
</feature>
<gene>
    <name evidence="13" type="ORF">BK798_06830</name>
</gene>
<dbReference type="GO" id="GO:0047295">
    <property type="term" value="F:geranylgeranylglycerol-phosphate geranylgeranyltransferase activity"/>
    <property type="evidence" value="ECO:0007669"/>
    <property type="project" value="UniProtKB-UniRule"/>
</dbReference>
<dbReference type="GO" id="GO:0000287">
    <property type="term" value="F:magnesium ion binding"/>
    <property type="evidence" value="ECO:0007669"/>
    <property type="project" value="UniProtKB-UniRule"/>
</dbReference>
<feature type="transmembrane region" description="Helical" evidence="12">
    <location>
        <begin position="228"/>
        <end position="250"/>
    </location>
</feature>
<keyword evidence="9 12" id="KW-0472">Membrane</keyword>
<dbReference type="GO" id="GO:0005886">
    <property type="term" value="C:plasma membrane"/>
    <property type="evidence" value="ECO:0007669"/>
    <property type="project" value="UniProtKB-SubCell"/>
</dbReference>
<evidence type="ECO:0000256" key="10">
    <source>
        <dbReference type="ARBA" id="ARBA00023209"/>
    </source>
</evidence>
<dbReference type="CDD" id="cd13961">
    <property type="entry name" value="PT_UbiA_DGGGPS"/>
    <property type="match status" value="1"/>
</dbReference>
<dbReference type="InterPro" id="IPR050475">
    <property type="entry name" value="Prenyltransferase_related"/>
</dbReference>
<comment type="pathway">
    <text evidence="12">Membrane lipid metabolism; glycerophospholipid metabolism.</text>
</comment>
<evidence type="ECO:0000256" key="12">
    <source>
        <dbReference type="HAMAP-Rule" id="MF_01286"/>
    </source>
</evidence>
<evidence type="ECO:0000256" key="4">
    <source>
        <dbReference type="ARBA" id="ARBA00022679"/>
    </source>
</evidence>
<dbReference type="InterPro" id="IPR023547">
    <property type="entry name" value="DGGGP_synth"/>
</dbReference>
<dbReference type="Gene3D" id="1.10.357.140">
    <property type="entry name" value="UbiA prenyltransferase"/>
    <property type="match status" value="1"/>
</dbReference>
<dbReference type="GO" id="GO:0046474">
    <property type="term" value="P:glycerophospholipid biosynthetic process"/>
    <property type="evidence" value="ECO:0007669"/>
    <property type="project" value="UniProtKB-UniRule"/>
</dbReference>
<comment type="function">
    <text evidence="12">Prenyltransferase that catalyzes the transfer of the geranylgeranyl moiety of geranylgeranyl diphosphate (GGPP) to the C2 hydroxyl of (S)-3-O-geranylgeranylglyceryl phosphate (GGGP). This reaction is the second ether-bond-formation step in the biosynthesis of archaeal membrane lipids.</text>
</comment>
<evidence type="ECO:0000256" key="3">
    <source>
        <dbReference type="ARBA" id="ARBA00022516"/>
    </source>
</evidence>
<evidence type="ECO:0000256" key="1">
    <source>
        <dbReference type="ARBA" id="ARBA00004651"/>
    </source>
</evidence>
<evidence type="ECO:0000256" key="5">
    <source>
        <dbReference type="ARBA" id="ARBA00022692"/>
    </source>
</evidence>
<evidence type="ECO:0000256" key="7">
    <source>
        <dbReference type="ARBA" id="ARBA00022989"/>
    </source>
</evidence>
<keyword evidence="5 12" id="KW-0812">Transmembrane</keyword>
<reference evidence="13 14" key="1">
    <citation type="submission" date="2016-10" db="EMBL/GenBank/DDBJ databases">
        <authorList>
            <person name="Varghese N."/>
        </authorList>
    </citation>
    <scope>NUCLEOTIDE SEQUENCE [LARGE SCALE GENOMIC DNA]</scope>
    <source>
        <strain evidence="13 14">KB11</strain>
    </source>
</reference>
<dbReference type="Pfam" id="PF01040">
    <property type="entry name" value="UbiA"/>
    <property type="match status" value="1"/>
</dbReference>
<keyword evidence="11 12" id="KW-1208">Phospholipid metabolism</keyword>
<dbReference type="Gene3D" id="1.20.120.1780">
    <property type="entry name" value="UbiA prenyltransferase"/>
    <property type="match status" value="1"/>
</dbReference>
<dbReference type="InterPro" id="IPR000537">
    <property type="entry name" value="UbiA_prenyltransferase"/>
</dbReference>
<feature type="transmembrane region" description="Helical" evidence="12">
    <location>
        <begin position="201"/>
        <end position="222"/>
    </location>
</feature>
<dbReference type="UniPathway" id="UPA00940"/>
<feature type="transmembrane region" description="Helical" evidence="12">
    <location>
        <begin position="81"/>
        <end position="97"/>
    </location>
</feature>
<evidence type="ECO:0000256" key="8">
    <source>
        <dbReference type="ARBA" id="ARBA00023098"/>
    </source>
</evidence>
<evidence type="ECO:0000256" key="11">
    <source>
        <dbReference type="ARBA" id="ARBA00023264"/>
    </source>
</evidence>
<name>A0A2H4U7Q1_METSM</name>
<dbReference type="GeneID" id="35119079"/>
<organism evidence="13 14">
    <name type="scientific">Methanobrevibacter smithii</name>
    <dbReference type="NCBI Taxonomy" id="2173"/>
    <lineage>
        <taxon>Archaea</taxon>
        <taxon>Methanobacteriati</taxon>
        <taxon>Methanobacteriota</taxon>
        <taxon>Methanomada group</taxon>
        <taxon>Methanobacteria</taxon>
        <taxon>Methanobacteriales</taxon>
        <taxon>Methanobacteriaceae</taxon>
        <taxon>Methanobrevibacter</taxon>
    </lineage>
</organism>
<feature type="transmembrane region" description="Helical" evidence="12">
    <location>
        <begin position="32"/>
        <end position="51"/>
    </location>
</feature>
<dbReference type="InterPro" id="IPR044878">
    <property type="entry name" value="UbiA_sf"/>
</dbReference>
<evidence type="ECO:0000256" key="2">
    <source>
        <dbReference type="ARBA" id="ARBA00022475"/>
    </source>
</evidence>